<dbReference type="InterPro" id="IPR047160">
    <property type="entry name" value="GP183-like"/>
</dbReference>
<keyword evidence="8 12" id="KW-0472">Membrane</keyword>
<dbReference type="PROSITE" id="PS50262">
    <property type="entry name" value="G_PROTEIN_RECEP_F1_2"/>
    <property type="match status" value="1"/>
</dbReference>
<dbReference type="GO" id="GO:0008142">
    <property type="term" value="F:oxysterol binding"/>
    <property type="evidence" value="ECO:0007669"/>
    <property type="project" value="InterPro"/>
</dbReference>
<reference evidence="14" key="1">
    <citation type="submission" date="2021-06" db="EMBL/GenBank/DDBJ databases">
        <authorList>
            <consortium name="Wellcome Sanger Institute Data Sharing"/>
        </authorList>
    </citation>
    <scope>NUCLEOTIDE SEQUENCE [LARGE SCALE GENOMIC DNA]</scope>
</reference>
<evidence type="ECO:0000256" key="11">
    <source>
        <dbReference type="ARBA" id="ARBA00023224"/>
    </source>
</evidence>
<name>A0A8C4SVV4_ERPCA</name>
<evidence type="ECO:0000313" key="15">
    <source>
        <dbReference type="Proteomes" id="UP000694620"/>
    </source>
</evidence>
<dbReference type="GeneTree" id="ENSGT01150000286937"/>
<dbReference type="PRINTS" id="PR00237">
    <property type="entry name" value="GPCRRHODOPSN"/>
</dbReference>
<proteinExistence type="predicted"/>
<evidence type="ECO:0000256" key="1">
    <source>
        <dbReference type="ARBA" id="ARBA00004651"/>
    </source>
</evidence>
<feature type="transmembrane region" description="Helical" evidence="12">
    <location>
        <begin position="19"/>
        <end position="42"/>
    </location>
</feature>
<accession>A0A8C4SVV4</accession>
<evidence type="ECO:0000256" key="8">
    <source>
        <dbReference type="ARBA" id="ARBA00023136"/>
    </source>
</evidence>
<dbReference type="Ensembl" id="ENSECRT00000023446.1">
    <property type="protein sequence ID" value="ENSECRP00000022951.1"/>
    <property type="gene ID" value="ENSECRG00000015513.1"/>
</dbReference>
<evidence type="ECO:0000256" key="6">
    <source>
        <dbReference type="ARBA" id="ARBA00023040"/>
    </source>
</evidence>
<evidence type="ECO:0000256" key="12">
    <source>
        <dbReference type="SAM" id="Phobius"/>
    </source>
</evidence>
<reference evidence="14" key="2">
    <citation type="submission" date="2025-08" db="UniProtKB">
        <authorList>
            <consortium name="Ensembl"/>
        </authorList>
    </citation>
    <scope>IDENTIFICATION</scope>
</reference>
<feature type="transmembrane region" description="Helical" evidence="12">
    <location>
        <begin position="214"/>
        <end position="231"/>
    </location>
</feature>
<keyword evidence="9" id="KW-1015">Disulfide bond</keyword>
<evidence type="ECO:0000259" key="13">
    <source>
        <dbReference type="PROSITE" id="PS50262"/>
    </source>
</evidence>
<dbReference type="GO" id="GO:0005886">
    <property type="term" value="C:plasma membrane"/>
    <property type="evidence" value="ECO:0007669"/>
    <property type="project" value="UniProtKB-SubCell"/>
</dbReference>
<keyword evidence="10" id="KW-0675">Receptor</keyword>
<comment type="subcellular location">
    <subcellularLocation>
        <location evidence="1">Cell membrane</location>
        <topology evidence="1">Multi-pass membrane protein</topology>
    </subcellularLocation>
</comment>
<dbReference type="GO" id="GO:0004930">
    <property type="term" value="F:G protein-coupled receptor activity"/>
    <property type="evidence" value="ECO:0007669"/>
    <property type="project" value="UniProtKB-KW"/>
</dbReference>
<keyword evidence="3 12" id="KW-0812">Transmembrane</keyword>
<dbReference type="GO" id="GO:0002250">
    <property type="term" value="P:adaptive immune response"/>
    <property type="evidence" value="ECO:0007669"/>
    <property type="project" value="UniProtKB-KW"/>
</dbReference>
<feature type="transmembrane region" description="Helical" evidence="12">
    <location>
        <begin position="117"/>
        <end position="142"/>
    </location>
</feature>
<feature type="domain" description="G-protein coupled receptors family 1 profile" evidence="13">
    <location>
        <begin position="35"/>
        <end position="277"/>
    </location>
</feature>
<dbReference type="Gene3D" id="1.20.1070.10">
    <property type="entry name" value="Rhodopsin 7-helix transmembrane proteins"/>
    <property type="match status" value="2"/>
</dbReference>
<keyword evidence="11" id="KW-0807">Transducer</keyword>
<dbReference type="InterPro" id="IPR000276">
    <property type="entry name" value="GPCR_Rhodpsn"/>
</dbReference>
<dbReference type="SUPFAM" id="SSF81321">
    <property type="entry name" value="Family A G protein-coupled receptor-like"/>
    <property type="match status" value="1"/>
</dbReference>
<evidence type="ECO:0000256" key="7">
    <source>
        <dbReference type="ARBA" id="ARBA00023130"/>
    </source>
</evidence>
<dbReference type="InterPro" id="IPR017452">
    <property type="entry name" value="GPCR_Rhodpsn_7TM"/>
</dbReference>
<feature type="transmembrane region" description="Helical" evidence="12">
    <location>
        <begin position="162"/>
        <end position="193"/>
    </location>
</feature>
<dbReference type="Pfam" id="PF00001">
    <property type="entry name" value="7tm_1"/>
    <property type="match status" value="1"/>
</dbReference>
<dbReference type="Proteomes" id="UP000694620">
    <property type="component" value="Chromosome 12"/>
</dbReference>
<dbReference type="PANTHER" id="PTHR24237">
    <property type="entry name" value="G-PROTEIN COUPLED RECEPTOR"/>
    <property type="match status" value="1"/>
</dbReference>
<keyword evidence="5 12" id="KW-1133">Transmembrane helix</keyword>
<keyword evidence="6" id="KW-0297">G-protein coupled receptor</keyword>
<reference evidence="14" key="3">
    <citation type="submission" date="2025-09" db="UniProtKB">
        <authorList>
            <consortium name="Ensembl"/>
        </authorList>
    </citation>
    <scope>IDENTIFICATION</scope>
</reference>
<evidence type="ECO:0000313" key="14">
    <source>
        <dbReference type="Ensembl" id="ENSECRP00000022951.1"/>
    </source>
</evidence>
<keyword evidence="2" id="KW-1003">Cell membrane</keyword>
<keyword evidence="7" id="KW-1064">Adaptive immunity</keyword>
<evidence type="ECO:0000256" key="4">
    <source>
        <dbReference type="ARBA" id="ARBA00022859"/>
    </source>
</evidence>
<dbReference type="PANTHER" id="PTHR24237:SF7">
    <property type="entry name" value="G-PROTEIN COUPLED RECEPTOR 183"/>
    <property type="match status" value="1"/>
</dbReference>
<evidence type="ECO:0000256" key="10">
    <source>
        <dbReference type="ARBA" id="ARBA00023170"/>
    </source>
</evidence>
<organism evidence="14 15">
    <name type="scientific">Erpetoichthys calabaricus</name>
    <name type="common">Rope fish</name>
    <name type="synonym">Calamoichthys calabaricus</name>
    <dbReference type="NCBI Taxonomy" id="27687"/>
    <lineage>
        <taxon>Eukaryota</taxon>
        <taxon>Metazoa</taxon>
        <taxon>Chordata</taxon>
        <taxon>Craniata</taxon>
        <taxon>Vertebrata</taxon>
        <taxon>Euteleostomi</taxon>
        <taxon>Actinopterygii</taxon>
        <taxon>Polypteriformes</taxon>
        <taxon>Polypteridae</taxon>
        <taxon>Erpetoichthys</taxon>
    </lineage>
</organism>
<evidence type="ECO:0000256" key="5">
    <source>
        <dbReference type="ARBA" id="ARBA00022989"/>
    </source>
</evidence>
<dbReference type="AlphaFoldDB" id="A0A8C4SVV4"/>
<evidence type="ECO:0000256" key="3">
    <source>
        <dbReference type="ARBA" id="ARBA00022692"/>
    </source>
</evidence>
<keyword evidence="4" id="KW-0391">Immunity</keyword>
<sequence length="323" mass="37207">MDTYNASCDPFKYKWKFSIWFTAYYTLLCFIGLTLNSFALYVLWHGRQTINSTLLYLLNLTSVDFFFCAFLPLRISYFALGSTWKLGEVMCKLTAYAFFLNTYGSINFMICISIDRFFICLFVWLYTAAVNSTVPLLSNVYVKNQFGEYCMEYSMVAMDNALALKVLILSCTSYFFPLIVMLFCYLGVGLKLWKITELGGSNNSKPARTRRKSLVIIMVVLFVFIVCFTPYHSNLIHHMAEIQAGRTSCESLENFKLQLQITMSVMNLNFVLDPFIYFSAFKNHKLFLMKLFRKKNKDLIGPGSHNSLHTKVLTGFSPKCTSP</sequence>
<evidence type="ECO:0000256" key="2">
    <source>
        <dbReference type="ARBA" id="ARBA00022475"/>
    </source>
</evidence>
<keyword evidence="15" id="KW-1185">Reference proteome</keyword>
<protein>
    <recommendedName>
        <fullName evidence="13">G-protein coupled receptors family 1 profile domain-containing protein</fullName>
    </recommendedName>
</protein>
<feature type="transmembrane region" description="Helical" evidence="12">
    <location>
        <begin position="93"/>
        <end position="110"/>
    </location>
</feature>
<feature type="transmembrane region" description="Helical" evidence="12">
    <location>
        <begin position="54"/>
        <end position="73"/>
    </location>
</feature>
<evidence type="ECO:0000256" key="9">
    <source>
        <dbReference type="ARBA" id="ARBA00023157"/>
    </source>
</evidence>
<dbReference type="PRINTS" id="PR01157">
    <property type="entry name" value="P2YPURNOCPTR"/>
</dbReference>
<feature type="transmembrane region" description="Helical" evidence="12">
    <location>
        <begin position="261"/>
        <end position="281"/>
    </location>
</feature>